<dbReference type="OMA" id="INFCHTH"/>
<organism evidence="1 2">
    <name type="scientific">Eptatretus burgeri</name>
    <name type="common">Inshore hagfish</name>
    <dbReference type="NCBI Taxonomy" id="7764"/>
    <lineage>
        <taxon>Eukaryota</taxon>
        <taxon>Metazoa</taxon>
        <taxon>Chordata</taxon>
        <taxon>Craniata</taxon>
        <taxon>Vertebrata</taxon>
        <taxon>Cyclostomata</taxon>
        <taxon>Myxini</taxon>
        <taxon>Myxiniformes</taxon>
        <taxon>Myxinidae</taxon>
        <taxon>Eptatretinae</taxon>
        <taxon>Eptatretus</taxon>
    </lineage>
</organism>
<sequence length="143" mass="16700">MTSSSGFVTQDEMCVHYFDPDTKQQSMHQKRQRKLTRGVLFLQDNTSPHTQPNFQWLLLLTVGINFCHTHPTQQIESYLLAFHLFPYLKAALQDNKYENNNAVIAAVEDILLGHDKEFYRMVISKLEDRSLKCIARKGDYFET</sequence>
<dbReference type="InterPro" id="IPR052709">
    <property type="entry name" value="Transposase-MT_Hybrid"/>
</dbReference>
<dbReference type="GO" id="GO:0003676">
    <property type="term" value="F:nucleic acid binding"/>
    <property type="evidence" value="ECO:0007669"/>
    <property type="project" value="InterPro"/>
</dbReference>
<evidence type="ECO:0000313" key="2">
    <source>
        <dbReference type="Proteomes" id="UP000694388"/>
    </source>
</evidence>
<dbReference type="Ensembl" id="ENSEBUT00000018605.1">
    <property type="protein sequence ID" value="ENSEBUP00000018029.1"/>
    <property type="gene ID" value="ENSEBUG00000011264.1"/>
</dbReference>
<dbReference type="Gene3D" id="3.30.420.10">
    <property type="entry name" value="Ribonuclease H-like superfamily/Ribonuclease H"/>
    <property type="match status" value="1"/>
</dbReference>
<evidence type="ECO:0000313" key="1">
    <source>
        <dbReference type="Ensembl" id="ENSEBUP00000018029.1"/>
    </source>
</evidence>
<protein>
    <recommendedName>
        <fullName evidence="3">Histone-lysine N-methyltransferase SETMAR</fullName>
    </recommendedName>
</protein>
<evidence type="ECO:0008006" key="3">
    <source>
        <dbReference type="Google" id="ProtNLM"/>
    </source>
</evidence>
<dbReference type="PANTHER" id="PTHR46060:SF3">
    <property type="entry name" value="PROTEIN GVQW3"/>
    <property type="match status" value="1"/>
</dbReference>
<reference evidence="1" key="1">
    <citation type="submission" date="2025-08" db="UniProtKB">
        <authorList>
            <consortium name="Ensembl"/>
        </authorList>
    </citation>
    <scope>IDENTIFICATION</scope>
</reference>
<keyword evidence="2" id="KW-1185">Reference proteome</keyword>
<name>A0A8C4WXH6_EPTBU</name>
<dbReference type="Proteomes" id="UP000694388">
    <property type="component" value="Unplaced"/>
</dbReference>
<reference evidence="1" key="2">
    <citation type="submission" date="2025-09" db="UniProtKB">
        <authorList>
            <consortium name="Ensembl"/>
        </authorList>
    </citation>
    <scope>IDENTIFICATION</scope>
</reference>
<proteinExistence type="predicted"/>
<dbReference type="PANTHER" id="PTHR46060">
    <property type="entry name" value="MARINER MOS1 TRANSPOSASE-LIKE PROTEIN"/>
    <property type="match status" value="1"/>
</dbReference>
<accession>A0A8C4WXH6</accession>
<dbReference type="AlphaFoldDB" id="A0A8C4WXH6"/>
<dbReference type="InterPro" id="IPR036397">
    <property type="entry name" value="RNaseH_sf"/>
</dbReference>